<gene>
    <name evidence="4" type="ORF">Ccrd_020764</name>
</gene>
<keyword evidence="2" id="KW-0143">Chaperone</keyword>
<dbReference type="AlphaFoldDB" id="A0A103Y1V3"/>
<dbReference type="PANTHER" id="PTHR13748:SF62">
    <property type="entry name" value="COBW DOMAIN-CONTAINING PROTEIN"/>
    <property type="match status" value="1"/>
</dbReference>
<evidence type="ECO:0000259" key="3">
    <source>
        <dbReference type="Pfam" id="PF07683"/>
    </source>
</evidence>
<sequence>HRDHTHDPGVSLVIIVCEGCLDLEKVANFWLGTLLTDRSEDIYRMKGLLSIDGMNERFVFELIMLNVRGCPIYNEEEYTTHT</sequence>
<feature type="domain" description="CobW C-terminal" evidence="3">
    <location>
        <begin position="13"/>
        <end position="62"/>
    </location>
</feature>
<dbReference type="PANTHER" id="PTHR13748">
    <property type="entry name" value="COBW-RELATED"/>
    <property type="match status" value="1"/>
</dbReference>
<dbReference type="SUPFAM" id="SSF90002">
    <property type="entry name" value="Hypothetical protein YjiA, C-terminal domain"/>
    <property type="match status" value="1"/>
</dbReference>
<dbReference type="STRING" id="59895.A0A103Y1V3"/>
<dbReference type="Proteomes" id="UP000243975">
    <property type="component" value="Unassembled WGS sequence"/>
</dbReference>
<dbReference type="Gramene" id="KVI00979">
    <property type="protein sequence ID" value="KVI00979"/>
    <property type="gene ID" value="Ccrd_020764"/>
</dbReference>
<dbReference type="EMBL" id="LEKV01003152">
    <property type="protein sequence ID" value="KVI00979.1"/>
    <property type="molecule type" value="Genomic_DNA"/>
</dbReference>
<feature type="non-terminal residue" evidence="4">
    <location>
        <position position="82"/>
    </location>
</feature>
<accession>A0A103Y1V3</accession>
<proteinExistence type="predicted"/>
<evidence type="ECO:0000256" key="1">
    <source>
        <dbReference type="ARBA" id="ARBA00022741"/>
    </source>
</evidence>
<evidence type="ECO:0000256" key="2">
    <source>
        <dbReference type="ARBA" id="ARBA00023186"/>
    </source>
</evidence>
<dbReference type="Pfam" id="PF07683">
    <property type="entry name" value="CobW_C"/>
    <property type="match status" value="1"/>
</dbReference>
<evidence type="ECO:0000313" key="5">
    <source>
        <dbReference type="Proteomes" id="UP000243975"/>
    </source>
</evidence>
<dbReference type="InterPro" id="IPR011629">
    <property type="entry name" value="CobW-like_C"/>
</dbReference>
<keyword evidence="1" id="KW-0547">Nucleotide-binding</keyword>
<evidence type="ECO:0000313" key="4">
    <source>
        <dbReference type="EMBL" id="KVI00979.1"/>
    </source>
</evidence>
<dbReference type="GO" id="GO:0000166">
    <property type="term" value="F:nucleotide binding"/>
    <property type="evidence" value="ECO:0007669"/>
    <property type="project" value="UniProtKB-KW"/>
</dbReference>
<dbReference type="InterPro" id="IPR051316">
    <property type="entry name" value="Zinc-reg_GTPase_activator"/>
</dbReference>
<dbReference type="GO" id="GO:0005737">
    <property type="term" value="C:cytoplasm"/>
    <property type="evidence" value="ECO:0007669"/>
    <property type="project" value="TreeGrafter"/>
</dbReference>
<comment type="caution">
    <text evidence="4">The sequence shown here is derived from an EMBL/GenBank/DDBJ whole genome shotgun (WGS) entry which is preliminary data.</text>
</comment>
<name>A0A103Y1V3_CYNCS</name>
<dbReference type="Gene3D" id="3.30.1220.10">
    <property type="entry name" value="CobW-like, C-terminal domain"/>
    <property type="match status" value="1"/>
</dbReference>
<feature type="non-terminal residue" evidence="4">
    <location>
        <position position="1"/>
    </location>
</feature>
<dbReference type="InterPro" id="IPR036627">
    <property type="entry name" value="CobW-likC_sf"/>
</dbReference>
<reference evidence="4 5" key="1">
    <citation type="journal article" date="2016" name="Sci. Rep.">
        <title>The genome sequence of the outbreeding globe artichoke constructed de novo incorporating a phase-aware low-pass sequencing strategy of F1 progeny.</title>
        <authorList>
            <person name="Scaglione D."/>
            <person name="Reyes-Chin-Wo S."/>
            <person name="Acquadro A."/>
            <person name="Froenicke L."/>
            <person name="Portis E."/>
            <person name="Beitel C."/>
            <person name="Tirone M."/>
            <person name="Mauro R."/>
            <person name="Lo Monaco A."/>
            <person name="Mauromicale G."/>
            <person name="Faccioli P."/>
            <person name="Cattivelli L."/>
            <person name="Rieseberg L."/>
            <person name="Michelmore R."/>
            <person name="Lanteri S."/>
        </authorList>
    </citation>
    <scope>NUCLEOTIDE SEQUENCE [LARGE SCALE GENOMIC DNA]</scope>
    <source>
        <strain evidence="4">2C</strain>
    </source>
</reference>
<organism evidence="4 5">
    <name type="scientific">Cynara cardunculus var. scolymus</name>
    <name type="common">Globe artichoke</name>
    <name type="synonym">Cynara scolymus</name>
    <dbReference type="NCBI Taxonomy" id="59895"/>
    <lineage>
        <taxon>Eukaryota</taxon>
        <taxon>Viridiplantae</taxon>
        <taxon>Streptophyta</taxon>
        <taxon>Embryophyta</taxon>
        <taxon>Tracheophyta</taxon>
        <taxon>Spermatophyta</taxon>
        <taxon>Magnoliopsida</taxon>
        <taxon>eudicotyledons</taxon>
        <taxon>Gunneridae</taxon>
        <taxon>Pentapetalae</taxon>
        <taxon>asterids</taxon>
        <taxon>campanulids</taxon>
        <taxon>Asterales</taxon>
        <taxon>Asteraceae</taxon>
        <taxon>Carduoideae</taxon>
        <taxon>Cardueae</taxon>
        <taxon>Carduinae</taxon>
        <taxon>Cynara</taxon>
    </lineage>
</organism>
<keyword evidence="5" id="KW-1185">Reference proteome</keyword>
<protein>
    <recommendedName>
        <fullName evidence="3">CobW C-terminal domain-containing protein</fullName>
    </recommendedName>
</protein>